<gene>
    <name evidence="1" type="ORF">LSAA_9047</name>
</gene>
<dbReference type="EMBL" id="HG994583">
    <property type="protein sequence ID" value="CAF2925409.1"/>
    <property type="molecule type" value="Genomic_DNA"/>
</dbReference>
<protein>
    <submittedName>
        <fullName evidence="1">(salmon louse) hypothetical protein</fullName>
    </submittedName>
</protein>
<name>A0A7R8CTC7_LEPSM</name>
<evidence type="ECO:0000313" key="1">
    <source>
        <dbReference type="EMBL" id="CAF2925409.1"/>
    </source>
</evidence>
<reference evidence="1" key="1">
    <citation type="submission" date="2021-02" db="EMBL/GenBank/DDBJ databases">
        <authorList>
            <person name="Bekaert M."/>
        </authorList>
    </citation>
    <scope>NUCLEOTIDE SEQUENCE</scope>
    <source>
        <strain evidence="1">IoA-00</strain>
    </source>
</reference>
<sequence length="132" mass="15051">MGEANPQDHQYIPCLSAIINHRQDCGKAGWSTKQQRRIHKSGSLKKLGDFWESNMRPTFCSDLNLLTMASKAEGWTDPLPICKCPEGSYKPELGYHVRALHSEGVLCFQEESGAMCGGQWWLFWENKMNNFL</sequence>
<keyword evidence="2" id="KW-1185">Reference proteome</keyword>
<dbReference type="Proteomes" id="UP000675881">
    <property type="component" value="Chromosome 4"/>
</dbReference>
<evidence type="ECO:0000313" key="2">
    <source>
        <dbReference type="Proteomes" id="UP000675881"/>
    </source>
</evidence>
<dbReference type="AlphaFoldDB" id="A0A7R8CTC7"/>
<organism evidence="1 2">
    <name type="scientific">Lepeophtheirus salmonis</name>
    <name type="common">Salmon louse</name>
    <name type="synonym">Caligus salmonis</name>
    <dbReference type="NCBI Taxonomy" id="72036"/>
    <lineage>
        <taxon>Eukaryota</taxon>
        <taxon>Metazoa</taxon>
        <taxon>Ecdysozoa</taxon>
        <taxon>Arthropoda</taxon>
        <taxon>Crustacea</taxon>
        <taxon>Multicrustacea</taxon>
        <taxon>Hexanauplia</taxon>
        <taxon>Copepoda</taxon>
        <taxon>Siphonostomatoida</taxon>
        <taxon>Caligidae</taxon>
        <taxon>Lepeophtheirus</taxon>
    </lineage>
</organism>
<accession>A0A7R8CTC7</accession>
<proteinExistence type="predicted"/>